<dbReference type="OrthoDB" id="416437at2759"/>
<reference evidence="1" key="1">
    <citation type="submission" date="2021-06" db="EMBL/GenBank/DDBJ databases">
        <authorList>
            <person name="Kallberg Y."/>
            <person name="Tangrot J."/>
            <person name="Rosling A."/>
        </authorList>
    </citation>
    <scope>NUCLEOTIDE SEQUENCE</scope>
    <source>
        <strain evidence="1">FL966</strain>
    </source>
</reference>
<gene>
    <name evidence="1" type="ORF">CPELLU_LOCUS12944</name>
</gene>
<proteinExistence type="predicted"/>
<evidence type="ECO:0000313" key="2">
    <source>
        <dbReference type="Proteomes" id="UP000789759"/>
    </source>
</evidence>
<name>A0A9N9NCR9_9GLOM</name>
<organism evidence="1 2">
    <name type="scientific">Cetraspora pellucida</name>
    <dbReference type="NCBI Taxonomy" id="1433469"/>
    <lineage>
        <taxon>Eukaryota</taxon>
        <taxon>Fungi</taxon>
        <taxon>Fungi incertae sedis</taxon>
        <taxon>Mucoromycota</taxon>
        <taxon>Glomeromycotina</taxon>
        <taxon>Glomeromycetes</taxon>
        <taxon>Diversisporales</taxon>
        <taxon>Gigasporaceae</taxon>
        <taxon>Cetraspora</taxon>
    </lineage>
</organism>
<sequence>MPLVQNENNNEYNSHRHKQCKKIMHKKHVLEFDEQQDTSISNATEQHDELNLNTTEQHDELNLTTTEQLPVSDQKLLCNFKNAIKKLNQLPQIPCDHSQENESMLDEQAEVLAIDKNDENDDFISQTFVPVLPTGFSIANLYAHRIREVKPAEYFQHLSTLAKRQIFVKQNLEEGRLTTAEVQELQQSNPHLADRVVRYGEPELYSLMPNSINVAEETDQEARRFTTINPGLNAPVPDHHLCQKWPTEIDDGLQDYIELINKLQYHTSNVDLKSVLTIHAALQYVSKYVSKAEPRSLAFSKILDRAFHSNSPDNPSIIAFQKLLLYTVTEYDYSDQETCHLLFGIPFYKYSQNFVNLNLNKEAPCWLHGSSDDDNKNNKEINYARKTGLSPLQLYWNRLVELRELSLF</sequence>
<dbReference type="Proteomes" id="UP000789759">
    <property type="component" value="Unassembled WGS sequence"/>
</dbReference>
<protein>
    <submittedName>
        <fullName evidence="1">4893_t:CDS:1</fullName>
    </submittedName>
</protein>
<keyword evidence="2" id="KW-1185">Reference proteome</keyword>
<dbReference type="EMBL" id="CAJVQA010013082">
    <property type="protein sequence ID" value="CAG8721781.1"/>
    <property type="molecule type" value="Genomic_DNA"/>
</dbReference>
<accession>A0A9N9NCR9</accession>
<dbReference type="AlphaFoldDB" id="A0A9N9NCR9"/>
<evidence type="ECO:0000313" key="1">
    <source>
        <dbReference type="EMBL" id="CAG8721781.1"/>
    </source>
</evidence>
<comment type="caution">
    <text evidence="1">The sequence shown here is derived from an EMBL/GenBank/DDBJ whole genome shotgun (WGS) entry which is preliminary data.</text>
</comment>